<gene>
    <name evidence="1" type="ORF">SAMN04487931_101427</name>
</gene>
<dbReference type="RefSeq" id="WP_014958237.1">
    <property type="nucleotide sequence ID" value="NZ_FNLL01000001.1"/>
</dbReference>
<name>A0A1H2DPW6_9BACT</name>
<dbReference type="Gene3D" id="2.160.10.10">
    <property type="entry name" value="Hexapeptide repeat proteins"/>
    <property type="match status" value="1"/>
</dbReference>
<dbReference type="Proteomes" id="UP000199608">
    <property type="component" value="Unassembled WGS sequence"/>
</dbReference>
<dbReference type="PANTHER" id="PTHR43360:SF1">
    <property type="entry name" value="CARBOXYSOME ASSEMBLY PROTEIN CCMM"/>
    <property type="match status" value="1"/>
</dbReference>
<reference evidence="2" key="1">
    <citation type="submission" date="2016-10" db="EMBL/GenBank/DDBJ databases">
        <authorList>
            <person name="Varghese N."/>
            <person name="Submissions S."/>
        </authorList>
    </citation>
    <scope>NUCLEOTIDE SEQUENCE [LARGE SCALE GENOMIC DNA]</scope>
    <source>
        <strain evidence="2">DSM 3384</strain>
    </source>
</reference>
<keyword evidence="2" id="KW-1185">Reference proteome</keyword>
<dbReference type="GO" id="GO:0016740">
    <property type="term" value="F:transferase activity"/>
    <property type="evidence" value="ECO:0007669"/>
    <property type="project" value="UniProtKB-KW"/>
</dbReference>
<dbReference type="SUPFAM" id="SSF51161">
    <property type="entry name" value="Trimeric LpxA-like enzymes"/>
    <property type="match status" value="1"/>
</dbReference>
<evidence type="ECO:0000313" key="2">
    <source>
        <dbReference type="Proteomes" id="UP000199608"/>
    </source>
</evidence>
<dbReference type="InterPro" id="IPR011004">
    <property type="entry name" value="Trimer_LpxA-like_sf"/>
</dbReference>
<keyword evidence="1" id="KW-0808">Transferase</keyword>
<dbReference type="PANTHER" id="PTHR43360">
    <property type="entry name" value="CARBON DIOXIDE CONCENTRATING MECHANISM PROTEIN CCMM"/>
    <property type="match status" value="1"/>
</dbReference>
<sequence length="199" mass="21612">MVDFCSNIRPNTVGDRPQIHPSAYIDPAAVIVGNVHIAQNVFVGPTAVIRADEPGPDGKVWPVTINAETNIHDGVNIHASGGSSVEIGSRVTLAHGVIIHGPCTIEDECFLALRVTVYNAVLKKETWVGLGTMIMHVTIPSYTMIPAGTIIRSKSDAIYFRTVNKKESRYHQASLNATNNLREGYLALARGENLKDLKE</sequence>
<dbReference type="InterPro" id="IPR052265">
    <property type="entry name" value="Gamma-CA"/>
</dbReference>
<evidence type="ECO:0000313" key="1">
    <source>
        <dbReference type="EMBL" id="SDT84899.1"/>
    </source>
</evidence>
<organism evidence="1 2">
    <name type="scientific">Desulfobacula phenolica</name>
    <dbReference type="NCBI Taxonomy" id="90732"/>
    <lineage>
        <taxon>Bacteria</taxon>
        <taxon>Pseudomonadati</taxon>
        <taxon>Thermodesulfobacteriota</taxon>
        <taxon>Desulfobacteria</taxon>
        <taxon>Desulfobacterales</taxon>
        <taxon>Desulfobacteraceae</taxon>
        <taxon>Desulfobacula</taxon>
    </lineage>
</organism>
<dbReference type="AlphaFoldDB" id="A0A1H2DPW6"/>
<proteinExistence type="predicted"/>
<dbReference type="EMBL" id="FNLL01000001">
    <property type="protein sequence ID" value="SDT84899.1"/>
    <property type="molecule type" value="Genomic_DNA"/>
</dbReference>
<accession>A0A1H2DPW6</accession>
<protein>
    <submittedName>
        <fullName evidence="1">Carbonic anhydrase or acetyltransferase, isoleucine patch superfamily</fullName>
    </submittedName>
</protein>